<comment type="caution">
    <text evidence="1">The sequence shown here is derived from an EMBL/GenBank/DDBJ whole genome shotgun (WGS) entry which is preliminary data.</text>
</comment>
<proteinExistence type="predicted"/>
<protein>
    <submittedName>
        <fullName evidence="1">Uncharacterized protein</fullName>
    </submittedName>
</protein>
<dbReference type="AlphaFoldDB" id="A0A0F9BW60"/>
<evidence type="ECO:0000313" key="1">
    <source>
        <dbReference type="EMBL" id="KKK88656.1"/>
    </source>
</evidence>
<sequence length="71" mass="8323">MFDAGDIEYSEYVANERREEANRCMKLLTHAHQDAQRTGHCHWCVMQPVVKEHLITGYTHADDCELTKEME</sequence>
<name>A0A0F9BW60_9ZZZZ</name>
<gene>
    <name evidence="1" type="ORF">LCGC14_2740930</name>
</gene>
<reference evidence="1" key="1">
    <citation type="journal article" date="2015" name="Nature">
        <title>Complex archaea that bridge the gap between prokaryotes and eukaryotes.</title>
        <authorList>
            <person name="Spang A."/>
            <person name="Saw J.H."/>
            <person name="Jorgensen S.L."/>
            <person name="Zaremba-Niedzwiedzka K."/>
            <person name="Martijn J."/>
            <person name="Lind A.E."/>
            <person name="van Eijk R."/>
            <person name="Schleper C."/>
            <person name="Guy L."/>
            <person name="Ettema T.J."/>
        </authorList>
    </citation>
    <scope>NUCLEOTIDE SEQUENCE</scope>
</reference>
<dbReference type="EMBL" id="LAZR01049858">
    <property type="protein sequence ID" value="KKK88656.1"/>
    <property type="molecule type" value="Genomic_DNA"/>
</dbReference>
<organism evidence="1">
    <name type="scientific">marine sediment metagenome</name>
    <dbReference type="NCBI Taxonomy" id="412755"/>
    <lineage>
        <taxon>unclassified sequences</taxon>
        <taxon>metagenomes</taxon>
        <taxon>ecological metagenomes</taxon>
    </lineage>
</organism>
<accession>A0A0F9BW60</accession>